<dbReference type="Proteomes" id="UP000305881">
    <property type="component" value="Chromosome"/>
</dbReference>
<dbReference type="SUPFAM" id="SSF52038">
    <property type="entry name" value="Barstar-related"/>
    <property type="match status" value="1"/>
</dbReference>
<keyword evidence="4" id="KW-1185">Reference proteome</keyword>
<organism evidence="3 4">
    <name type="scientific">Methylotuvimicrobium buryatense</name>
    <name type="common">Methylomicrobium buryatense</name>
    <dbReference type="NCBI Taxonomy" id="95641"/>
    <lineage>
        <taxon>Bacteria</taxon>
        <taxon>Pseudomonadati</taxon>
        <taxon>Pseudomonadota</taxon>
        <taxon>Gammaproteobacteria</taxon>
        <taxon>Methylococcales</taxon>
        <taxon>Methylococcaceae</taxon>
        <taxon>Methylotuvimicrobium</taxon>
    </lineage>
</organism>
<evidence type="ECO:0000313" key="4">
    <source>
        <dbReference type="Proteomes" id="UP000305881"/>
    </source>
</evidence>
<dbReference type="InterPro" id="IPR000468">
    <property type="entry name" value="Barstar"/>
</dbReference>
<accession>A0A4P9UNM9</accession>
<dbReference type="KEGG" id="mbur:EQU24_12655"/>
<sequence>MMTLTPLSTPREIRNEARRNSLHLVEIDLTGCRDKKSAMQRLSDTLSLPASFGRNWDALLDVLRDLQVDNNEQNLILMVLGADLLRRNTPEDYEILRTILEEWSAEYGPNKVTTYLFDSCG</sequence>
<protein>
    <submittedName>
        <fullName evidence="3">Barnase inhibitor</fullName>
    </submittedName>
</protein>
<evidence type="ECO:0000256" key="1">
    <source>
        <dbReference type="ARBA" id="ARBA00006845"/>
    </source>
</evidence>
<dbReference type="Gene3D" id="3.30.370.10">
    <property type="entry name" value="Barstar-like"/>
    <property type="match status" value="1"/>
</dbReference>
<dbReference type="InterPro" id="IPR035905">
    <property type="entry name" value="Barstar-like_sf"/>
</dbReference>
<dbReference type="AlphaFoldDB" id="A0A4P9UNM9"/>
<dbReference type="Pfam" id="PF01337">
    <property type="entry name" value="Barstar"/>
    <property type="match status" value="1"/>
</dbReference>
<comment type="similarity">
    <text evidence="1">Belongs to the barstar family.</text>
</comment>
<dbReference type="STRING" id="675511.GCA_000341735_00511"/>
<evidence type="ECO:0000313" key="3">
    <source>
        <dbReference type="EMBL" id="QCW82992.1"/>
    </source>
</evidence>
<evidence type="ECO:0000259" key="2">
    <source>
        <dbReference type="Pfam" id="PF01337"/>
    </source>
</evidence>
<dbReference type="EMBL" id="CP035467">
    <property type="protein sequence ID" value="QCW82992.1"/>
    <property type="molecule type" value="Genomic_DNA"/>
</dbReference>
<feature type="domain" description="Barstar (barnase inhibitor)" evidence="2">
    <location>
        <begin position="23"/>
        <end position="117"/>
    </location>
</feature>
<dbReference type="RefSeq" id="WP_014148751.1">
    <property type="nucleotide sequence ID" value="NZ_CP035467.1"/>
</dbReference>
<gene>
    <name evidence="3" type="ORF">EQU24_12655</name>
</gene>
<dbReference type="OrthoDB" id="7575400at2"/>
<reference evidence="4" key="1">
    <citation type="journal article" date="2019" name="J. Bacteriol.">
        <title>A Mutagenic Screen Identifies a TonB-Dependent Receptor Required for the Lanthanide Metal Switch in the Type I Methanotroph 'Methylotuvimicrobium buryatense' 5GB1C.</title>
        <authorList>
            <person name="Groom J.D."/>
            <person name="Ford S.M."/>
            <person name="Pesesky M.W."/>
            <person name="Lidstrom M.E."/>
        </authorList>
    </citation>
    <scope>NUCLEOTIDE SEQUENCE [LARGE SCALE GENOMIC DNA]</scope>
    <source>
        <strain evidence="4">5GB1C</strain>
    </source>
</reference>
<name>A0A4P9UNM9_METBY</name>
<proteinExistence type="inferred from homology"/>